<dbReference type="EMBL" id="JAACJP010000011">
    <property type="protein sequence ID" value="KAF5381364.1"/>
    <property type="molecule type" value="Genomic_DNA"/>
</dbReference>
<evidence type="ECO:0000313" key="5">
    <source>
        <dbReference type="Proteomes" id="UP000565441"/>
    </source>
</evidence>
<feature type="domain" description="3'-5' exonuclease" evidence="2">
    <location>
        <begin position="733"/>
        <end position="865"/>
    </location>
</feature>
<dbReference type="Pfam" id="PF01612">
    <property type="entry name" value="DNA_pol_A_exo1"/>
    <property type="match status" value="1"/>
</dbReference>
<dbReference type="SUPFAM" id="SSF53098">
    <property type="entry name" value="Ribonuclease H-like"/>
    <property type="match status" value="1"/>
</dbReference>
<feature type="compositionally biased region" description="Low complexity" evidence="1">
    <location>
        <begin position="967"/>
        <end position="980"/>
    </location>
</feature>
<dbReference type="PANTHER" id="PTHR47773:SF1">
    <property type="entry name" value="C2H2-TYPE DOMAIN-CONTAINING PROTEIN"/>
    <property type="match status" value="1"/>
</dbReference>
<dbReference type="InterPro" id="IPR046616">
    <property type="entry name" value="DUF6729"/>
</dbReference>
<name>A0A8H5HDP3_9AGAR</name>
<sequence length="1523" mass="170155">MEQPFGLSSSIMGEDIYDDVLENLEFTLDDLQKLDELEKRYFSSSVTQSSGMTAEKNDETAESSGQTSPTTQHISLRLHFLLTTPEETDEGLRQPPRNPGRPRKSELNKAPTPAEVEPPKVKRPVGRPRGSGPRQLEAAQGHQVPAKKKPVGRPRKYVAFGSPSQSSRKWAIRGLHVPGFNATGPSHRSASGASLSPSESSMATPFPAMYNSVSRLTVPLEEQSVPSPPLFAPSLGSSRPDQDNDSLSVAESGPEYLPATDGDPSDLLFEDVDTDDVTSGGDTESNFLEDGAGEEDDEDDEDVNSEPQPQSSKVPLRPLPPWISKDFNTYIKESQNRGPDGLPPLYRDHQTFWFPQRATFFTLKDDDISPQKLYDRRYFLWDPLSLLVHGIQCPNEGCTARLWRHSHIRRPRRVVDLNGSFRIIGYRYQCPDCCPPKPVTFRSWDPRIIAQLPPDLAAEFPARLTYRSGISTDILSLMRSCFQHGMGSKQFSNAIRVQHLQNYDRLHLRYLQNIASRCLLSTRQFLRKFKSFPPFDDRSPDGFQGFVPSAQWLRDVYDAFIQEHQQELNQHMAMLTGNICAIDHSFKLAKHIAKVDGIQIFTALLTVTNERGEIRVCNLVATKSHSQFELALQRMRESLSQYGHDEPSIFYTDNMADKEFLEKCFPSLRNDVVPVALQYSHLQPLEIPSHFQISIKKTATAIDDAMRTILELLPEDDSSRTITIGLDAEWNVEVSQQGYITVIGNMLAGNQLPQSLKQVLANPKIIKVGRCVAGDLKYLQEACQSNIPFVGGLDLGKLAKGKFVVKTARTSLAELCAVVLSRRLSKDIQERISTAWEDEDLTPEQVQYAALDVHASLSVYEALTNIPSPQPLPSNPEIGTPIILFNTDRSRILARGRISSFMKDGSFDGIDITPSRAVIEVQEVLVPGALILNGTRHPSNHKPLNYHGSPPFPLLCLRSHLSQSLSSYHSVSSPPTSHPSELSNISSMDSARGTATITPVEGNETPDSQYILVGQPASGFGDLLSEVLSPPPDATTPDRIAIGGYIPDPASQAEGQKAIDDIVNSNWVMHIRSRVLKDPFHVFNQFYISATHGLLREFAIALRDAIFIPDTTDKARIVAWGRAQKPPQSWDDIIFKRAHWLFRRCKRIIPPPEKLLLLVAKVFETFGPLKDAKSGLPLFNSAAWAVARNTLLLIQKGHLSDPPNEHLYRQIGIDAKTGLPLFRCLRGTNSTEGGVHTHIRPHLPTSGTSIRHAQYRLSDFIIQHNLLVGTFNSTGQRYTGHFSIWLINELQEMLCLVRDQLINPPMLEGWVNGNLYVPSNEVAGVLPIPDQVRTRFGMGAYVASLHSKQPHHFLASMQGTRKAVLPVHSAEERDLFRNFMAGNSGFNDSSSGPNWDLAVQLWNNAAEVKENISYKLPEQLKFYYNGDWKKNTNVKQTKAMTAHAHIPLLKTLRDPRRSAHAPSCTKRPSIYPLNTSTCDPCPHNTTKLELSLDSPFQHLHVATLGFFLYQFYFHHQHSTSAFA</sequence>
<feature type="compositionally biased region" description="Polar residues" evidence="1">
    <location>
        <begin position="42"/>
        <end position="52"/>
    </location>
</feature>
<feature type="compositionally biased region" description="Polar residues" evidence="1">
    <location>
        <begin position="62"/>
        <end position="74"/>
    </location>
</feature>
<dbReference type="GO" id="GO:0006139">
    <property type="term" value="P:nucleobase-containing compound metabolic process"/>
    <property type="evidence" value="ECO:0007669"/>
    <property type="project" value="InterPro"/>
</dbReference>
<accession>A0A8H5HDP3</accession>
<evidence type="ECO:0008006" key="6">
    <source>
        <dbReference type="Google" id="ProtNLM"/>
    </source>
</evidence>
<evidence type="ECO:0000259" key="3">
    <source>
        <dbReference type="Pfam" id="PF20499"/>
    </source>
</evidence>
<feature type="region of interest" description="Disordered" evidence="1">
    <location>
        <begin position="42"/>
        <end position="206"/>
    </location>
</feature>
<dbReference type="Gene3D" id="3.30.420.10">
    <property type="entry name" value="Ribonuclease H-like superfamily/Ribonuclease H"/>
    <property type="match status" value="1"/>
</dbReference>
<feature type="compositionally biased region" description="Basic residues" evidence="1">
    <location>
        <begin position="145"/>
        <end position="156"/>
    </location>
</feature>
<organism evidence="4 5">
    <name type="scientific">Tricholomella constricta</name>
    <dbReference type="NCBI Taxonomy" id="117010"/>
    <lineage>
        <taxon>Eukaryota</taxon>
        <taxon>Fungi</taxon>
        <taxon>Dikarya</taxon>
        <taxon>Basidiomycota</taxon>
        <taxon>Agaricomycotina</taxon>
        <taxon>Agaricomycetes</taxon>
        <taxon>Agaricomycetidae</taxon>
        <taxon>Agaricales</taxon>
        <taxon>Tricholomatineae</taxon>
        <taxon>Lyophyllaceae</taxon>
        <taxon>Tricholomella</taxon>
    </lineage>
</organism>
<reference evidence="4 5" key="1">
    <citation type="journal article" date="2020" name="ISME J.">
        <title>Uncovering the hidden diversity of litter-decomposition mechanisms in mushroom-forming fungi.</title>
        <authorList>
            <person name="Floudas D."/>
            <person name="Bentzer J."/>
            <person name="Ahren D."/>
            <person name="Johansson T."/>
            <person name="Persson P."/>
            <person name="Tunlid A."/>
        </authorList>
    </citation>
    <scope>NUCLEOTIDE SEQUENCE [LARGE SCALE GENOMIC DNA]</scope>
    <source>
        <strain evidence="4 5">CBS 661.87</strain>
    </source>
</reference>
<dbReference type="GO" id="GO:0008408">
    <property type="term" value="F:3'-5' exonuclease activity"/>
    <property type="evidence" value="ECO:0007669"/>
    <property type="project" value="InterPro"/>
</dbReference>
<dbReference type="Proteomes" id="UP000565441">
    <property type="component" value="Unassembled WGS sequence"/>
</dbReference>
<dbReference type="PANTHER" id="PTHR47773">
    <property type="entry name" value="SI:DKEY-9I5.2-RELATED"/>
    <property type="match status" value="1"/>
</dbReference>
<keyword evidence="5" id="KW-1185">Reference proteome</keyword>
<feature type="region of interest" description="Disordered" evidence="1">
    <location>
        <begin position="967"/>
        <end position="990"/>
    </location>
</feature>
<dbReference type="GO" id="GO:0003676">
    <property type="term" value="F:nucleic acid binding"/>
    <property type="evidence" value="ECO:0007669"/>
    <property type="project" value="InterPro"/>
</dbReference>
<dbReference type="InterPro" id="IPR012337">
    <property type="entry name" value="RNaseH-like_sf"/>
</dbReference>
<feature type="region of interest" description="Disordered" evidence="1">
    <location>
        <begin position="220"/>
        <end position="320"/>
    </location>
</feature>
<feature type="compositionally biased region" description="Low complexity" evidence="1">
    <location>
        <begin position="185"/>
        <end position="205"/>
    </location>
</feature>
<feature type="compositionally biased region" description="Polar residues" evidence="1">
    <location>
        <begin position="235"/>
        <end position="249"/>
    </location>
</feature>
<proteinExistence type="predicted"/>
<dbReference type="InterPro" id="IPR036397">
    <property type="entry name" value="RNaseH_sf"/>
</dbReference>
<evidence type="ECO:0000256" key="1">
    <source>
        <dbReference type="SAM" id="MobiDB-lite"/>
    </source>
</evidence>
<protein>
    <recommendedName>
        <fullName evidence="6">3'-5' exonuclease domain-containing protein</fullName>
    </recommendedName>
</protein>
<evidence type="ECO:0000259" key="2">
    <source>
        <dbReference type="Pfam" id="PF01612"/>
    </source>
</evidence>
<feature type="compositionally biased region" description="Polar residues" evidence="1">
    <location>
        <begin position="981"/>
        <end position="990"/>
    </location>
</feature>
<feature type="domain" description="DUF6729" evidence="3">
    <location>
        <begin position="349"/>
        <end position="558"/>
    </location>
</feature>
<dbReference type="InterPro" id="IPR002562">
    <property type="entry name" value="3'-5'_exonuclease_dom"/>
</dbReference>
<gene>
    <name evidence="4" type="ORF">D9615_008300</name>
</gene>
<comment type="caution">
    <text evidence="4">The sequence shown here is derived from an EMBL/GenBank/DDBJ whole genome shotgun (WGS) entry which is preliminary data.</text>
</comment>
<feature type="compositionally biased region" description="Acidic residues" evidence="1">
    <location>
        <begin position="291"/>
        <end position="304"/>
    </location>
</feature>
<evidence type="ECO:0000313" key="4">
    <source>
        <dbReference type="EMBL" id="KAF5381364.1"/>
    </source>
</evidence>
<dbReference type="OrthoDB" id="1920326at2759"/>
<dbReference type="Pfam" id="PF20499">
    <property type="entry name" value="DUF6729"/>
    <property type="match status" value="1"/>
</dbReference>